<dbReference type="InterPro" id="IPR015422">
    <property type="entry name" value="PyrdxlP-dep_Trfase_small"/>
</dbReference>
<dbReference type="EMBL" id="JAEDAM010000042">
    <property type="protein sequence ID" value="MBS8122115.1"/>
    <property type="molecule type" value="Genomic_DNA"/>
</dbReference>
<dbReference type="PANTHER" id="PTHR30244">
    <property type="entry name" value="TRANSAMINASE"/>
    <property type="match status" value="1"/>
</dbReference>
<accession>A0ABS5QLP8</accession>
<dbReference type="Gene3D" id="3.90.1150.10">
    <property type="entry name" value="Aspartate Aminotransferase, domain 1"/>
    <property type="match status" value="1"/>
</dbReference>
<gene>
    <name evidence="2" type="ORF">VAMP_115n63</name>
</gene>
<keyword evidence="1" id="KW-0663">Pyridoxal phosphate</keyword>
<keyword evidence="2" id="KW-0032">Aminotransferase</keyword>
<reference evidence="2 3" key="1">
    <citation type="journal article" date="2021" name="Nat. Commun.">
        <title>Reductive evolution and unique predatory mode in the CPR bacterium Vampirococcus lugosii.</title>
        <authorList>
            <person name="Moreira D."/>
            <person name="Zivanovic Y."/>
            <person name="Lopez-Archilla A.I."/>
            <person name="Iniesto M."/>
            <person name="Lopez-Garcia P."/>
        </authorList>
    </citation>
    <scope>NUCLEOTIDE SEQUENCE [LARGE SCALE GENOMIC DNA]</scope>
    <source>
        <strain evidence="2">Chiprana</strain>
    </source>
</reference>
<evidence type="ECO:0000313" key="2">
    <source>
        <dbReference type="EMBL" id="MBS8122115.1"/>
    </source>
</evidence>
<organism evidence="2 3">
    <name type="scientific">Candidatus Vampirococcus lugosii</name>
    <dbReference type="NCBI Taxonomy" id="2789015"/>
    <lineage>
        <taxon>Bacteria</taxon>
        <taxon>Candidatus Absconditibacteriota</taxon>
        <taxon>Vampirococcus</taxon>
    </lineage>
</organism>
<dbReference type="InterPro" id="IPR015424">
    <property type="entry name" value="PyrdxlP-dep_Trfase"/>
</dbReference>
<dbReference type="PANTHER" id="PTHR30244:SF34">
    <property type="entry name" value="DTDP-4-AMINO-4,6-DIDEOXYGALACTOSE TRANSAMINASE"/>
    <property type="match status" value="1"/>
</dbReference>
<dbReference type="Proteomes" id="UP000680365">
    <property type="component" value="Unassembled WGS sequence"/>
</dbReference>
<proteinExistence type="inferred from homology"/>
<dbReference type="Pfam" id="PF01041">
    <property type="entry name" value="DegT_DnrJ_EryC1"/>
    <property type="match status" value="1"/>
</dbReference>
<dbReference type="Gene3D" id="3.40.640.10">
    <property type="entry name" value="Type I PLP-dependent aspartate aminotransferase-like (Major domain)"/>
    <property type="match status" value="1"/>
</dbReference>
<keyword evidence="2" id="KW-0808">Transferase</keyword>
<dbReference type="GO" id="GO:0008483">
    <property type="term" value="F:transaminase activity"/>
    <property type="evidence" value="ECO:0007669"/>
    <property type="project" value="UniProtKB-KW"/>
</dbReference>
<dbReference type="InterPro" id="IPR015421">
    <property type="entry name" value="PyrdxlP-dep_Trfase_major"/>
</dbReference>
<dbReference type="InterPro" id="IPR000653">
    <property type="entry name" value="DegT/StrS_aminotransferase"/>
</dbReference>
<evidence type="ECO:0000313" key="3">
    <source>
        <dbReference type="Proteomes" id="UP000680365"/>
    </source>
</evidence>
<keyword evidence="3" id="KW-1185">Reference proteome</keyword>
<comment type="caution">
    <text evidence="2">The sequence shown here is derived from an EMBL/GenBank/DDBJ whole genome shotgun (WGS) entry which is preliminary data.</text>
</comment>
<sequence>MTIRLIKSSFFNERKTKEKLCNFIMDSEKLSIGNYCAQFEKKYANWQERKYCISFNSGSSANLALIQAMINMGKLKKGDKVGFSSLSWATNVMPIIQLGLDASPVDVELDTLNISLNTFKKSVEENNIKCLFITNLLGFCDNIDEIEKYCNENNILLLEDNCESMGTVYKGKKLGNYSLASTFSTFVGHHMSTIEGGMVCTDNRDLYIMLNMVRAHGWDRNLSPDIQSELREKYNIDKAFYSKYTFYTLGYNLRPNEITGFLGCEQVQYLDKIVEKRVDNFKKFVNAVNSNEDFYNLKYTHIEKLSNFAVPVICKSKEILERYIDIFTKNGIEIRPIVGGDLTQQLFWKNIYGENNSHTNAKLIHEQGFYFGNSPEYTKEEINLIIESLK</sequence>
<dbReference type="RefSeq" id="WP_213349321.1">
    <property type="nucleotide sequence ID" value="NZ_JAEDAM010000042.1"/>
</dbReference>
<dbReference type="SUPFAM" id="SSF53383">
    <property type="entry name" value="PLP-dependent transferases"/>
    <property type="match status" value="1"/>
</dbReference>
<comment type="similarity">
    <text evidence="1">Belongs to the DegT/DnrJ/EryC1 family.</text>
</comment>
<dbReference type="PIRSF" id="PIRSF000390">
    <property type="entry name" value="PLP_StrS"/>
    <property type="match status" value="1"/>
</dbReference>
<evidence type="ECO:0000256" key="1">
    <source>
        <dbReference type="RuleBase" id="RU004508"/>
    </source>
</evidence>
<protein>
    <submittedName>
        <fullName evidence="2">DegT/DnrJ/EryC1/StrS aminotransferase</fullName>
    </submittedName>
</protein>
<name>A0ABS5QLP8_9BACT</name>